<dbReference type="PROSITE" id="PS00893">
    <property type="entry name" value="NUDIX_BOX"/>
    <property type="match status" value="1"/>
</dbReference>
<dbReference type="InterPro" id="IPR000086">
    <property type="entry name" value="NUDIX_hydrolase_dom"/>
</dbReference>
<evidence type="ECO:0000313" key="9">
    <source>
        <dbReference type="EMBL" id="UOF01053.1"/>
    </source>
</evidence>
<accession>A0ABY4C853</accession>
<evidence type="ECO:0000256" key="3">
    <source>
        <dbReference type="ARBA" id="ARBA00007275"/>
    </source>
</evidence>
<evidence type="ECO:0000256" key="6">
    <source>
        <dbReference type="ARBA" id="ARBA00032162"/>
    </source>
</evidence>
<dbReference type="InterPro" id="IPR015797">
    <property type="entry name" value="NUDIX_hydrolase-like_dom_sf"/>
</dbReference>
<gene>
    <name evidence="9" type="ORF">MNR06_15235</name>
</gene>
<dbReference type="CDD" id="cd24159">
    <property type="entry name" value="NUDIX_ADPRase_NudF"/>
    <property type="match status" value="1"/>
</dbReference>
<dbReference type="Pfam" id="PF00293">
    <property type="entry name" value="NUDIX"/>
    <property type="match status" value="1"/>
</dbReference>
<evidence type="ECO:0000256" key="2">
    <source>
        <dbReference type="ARBA" id="ARBA00001946"/>
    </source>
</evidence>
<keyword evidence="10" id="KW-1185">Reference proteome</keyword>
<keyword evidence="5 9" id="KW-0378">Hydrolase</keyword>
<evidence type="ECO:0000259" key="8">
    <source>
        <dbReference type="PROSITE" id="PS51462"/>
    </source>
</evidence>
<evidence type="ECO:0000256" key="1">
    <source>
        <dbReference type="ARBA" id="ARBA00000847"/>
    </source>
</evidence>
<evidence type="ECO:0000256" key="4">
    <source>
        <dbReference type="ARBA" id="ARBA00016377"/>
    </source>
</evidence>
<dbReference type="EMBL" id="CP093442">
    <property type="protein sequence ID" value="UOF01053.1"/>
    <property type="molecule type" value="Genomic_DNA"/>
</dbReference>
<keyword evidence="9" id="KW-0560">Oxidoreductase</keyword>
<feature type="domain" description="Nudix hydrolase" evidence="8">
    <location>
        <begin position="40"/>
        <end position="174"/>
    </location>
</feature>
<organism evidence="9 10">
    <name type="scientific">Bdellovibrio reynosensis</name>
    <dbReference type="NCBI Taxonomy" id="2835041"/>
    <lineage>
        <taxon>Bacteria</taxon>
        <taxon>Pseudomonadati</taxon>
        <taxon>Bdellovibrionota</taxon>
        <taxon>Bdellovibrionia</taxon>
        <taxon>Bdellovibrionales</taxon>
        <taxon>Pseudobdellovibrionaceae</taxon>
        <taxon>Bdellovibrio</taxon>
    </lineage>
</organism>
<dbReference type="RefSeq" id="WP_243537301.1">
    <property type="nucleotide sequence ID" value="NZ_CP093442.1"/>
</dbReference>
<name>A0ABY4C853_9BACT</name>
<comment type="cofactor">
    <cofactor evidence="2">
        <name>Mg(2+)</name>
        <dbReference type="ChEBI" id="CHEBI:18420"/>
    </cofactor>
</comment>
<sequence>MKHLEEKTLSSEQIFKGRFLKVERDQVQAPDGKIYTREYILHPGAAMMIPLLPNGKVVMVHQYRHAPRQVFLEFPAGKRDHNEDSLLTAKRELKEETGYEAKEWKFLTTIHPVIGYSNEHIDLYLAKDLTLTKQTLDHGEFLEVVELTPAELMQKVAAGQVSDVKTQIGAFWLDKIIRGEWNY</sequence>
<protein>
    <recommendedName>
        <fullName evidence="4">GDP-mannose pyrophosphatase</fullName>
    </recommendedName>
    <alternativeName>
        <fullName evidence="6">GDP-mannose hydrolase</fullName>
    </alternativeName>
    <alternativeName>
        <fullName evidence="7">GDPMK</fullName>
    </alternativeName>
</protein>
<proteinExistence type="inferred from homology"/>
<dbReference type="PROSITE" id="PS51462">
    <property type="entry name" value="NUDIX"/>
    <property type="match status" value="1"/>
</dbReference>
<dbReference type="Proteomes" id="UP000830116">
    <property type="component" value="Chromosome"/>
</dbReference>
<evidence type="ECO:0000313" key="10">
    <source>
        <dbReference type="Proteomes" id="UP000830116"/>
    </source>
</evidence>
<dbReference type="PANTHER" id="PTHR11839:SF18">
    <property type="entry name" value="NUDIX HYDROLASE DOMAIN-CONTAINING PROTEIN"/>
    <property type="match status" value="1"/>
</dbReference>
<dbReference type="SUPFAM" id="SSF55811">
    <property type="entry name" value="Nudix"/>
    <property type="match status" value="1"/>
</dbReference>
<evidence type="ECO:0000256" key="5">
    <source>
        <dbReference type="ARBA" id="ARBA00022801"/>
    </source>
</evidence>
<comment type="catalytic activity">
    <reaction evidence="1">
        <text>GDP-alpha-D-mannose + H2O = alpha-D-mannose 1-phosphate + GMP + 2 H(+)</text>
        <dbReference type="Rhea" id="RHEA:27978"/>
        <dbReference type="ChEBI" id="CHEBI:15377"/>
        <dbReference type="ChEBI" id="CHEBI:15378"/>
        <dbReference type="ChEBI" id="CHEBI:57527"/>
        <dbReference type="ChEBI" id="CHEBI:58115"/>
        <dbReference type="ChEBI" id="CHEBI:58409"/>
    </reaction>
</comment>
<dbReference type="InterPro" id="IPR020084">
    <property type="entry name" value="NUDIX_hydrolase_CS"/>
</dbReference>
<evidence type="ECO:0000256" key="7">
    <source>
        <dbReference type="ARBA" id="ARBA00032272"/>
    </source>
</evidence>
<dbReference type="Gene3D" id="3.90.79.10">
    <property type="entry name" value="Nucleoside Triphosphate Pyrophosphohydrolase"/>
    <property type="match status" value="1"/>
</dbReference>
<dbReference type="PANTHER" id="PTHR11839">
    <property type="entry name" value="UDP/ADP-SUGAR PYROPHOSPHATASE"/>
    <property type="match status" value="1"/>
</dbReference>
<comment type="similarity">
    <text evidence="3">Belongs to the Nudix hydrolase family. NudK subfamily.</text>
</comment>
<dbReference type="GO" id="GO:0016491">
    <property type="term" value="F:oxidoreductase activity"/>
    <property type="evidence" value="ECO:0007669"/>
    <property type="project" value="UniProtKB-KW"/>
</dbReference>
<dbReference type="GO" id="GO:0016787">
    <property type="term" value="F:hydrolase activity"/>
    <property type="evidence" value="ECO:0007669"/>
    <property type="project" value="UniProtKB-KW"/>
</dbReference>
<reference evidence="9" key="1">
    <citation type="submission" date="2022-03" db="EMBL/GenBank/DDBJ databases">
        <title>Genome Identification and Characterization of new species Bdellovibrio reynosense LBG001 sp. nov. from a Mexico soil sample.</title>
        <authorList>
            <person name="Camilli A."/>
            <person name="Ajao Y."/>
            <person name="Guo X."/>
        </authorList>
    </citation>
    <scope>NUCLEOTIDE SEQUENCE</scope>
    <source>
        <strain evidence="9">LBG001</strain>
    </source>
</reference>